<feature type="transmembrane region" description="Helical" evidence="1">
    <location>
        <begin position="199"/>
        <end position="217"/>
    </location>
</feature>
<evidence type="ECO:0000256" key="1">
    <source>
        <dbReference type="SAM" id="Phobius"/>
    </source>
</evidence>
<feature type="transmembrane region" description="Helical" evidence="1">
    <location>
        <begin position="169"/>
        <end position="187"/>
    </location>
</feature>
<keyword evidence="1" id="KW-0472">Membrane</keyword>
<feature type="transmembrane region" description="Helical" evidence="1">
    <location>
        <begin position="106"/>
        <end position="124"/>
    </location>
</feature>
<feature type="transmembrane region" description="Helical" evidence="1">
    <location>
        <begin position="355"/>
        <end position="377"/>
    </location>
</feature>
<reference evidence="3" key="2">
    <citation type="submission" date="2015-07" db="EMBL/GenBank/DDBJ databases">
        <title>Contrasting host-pathogen interactions and genome evolution in two generalist and specialist microsporidian pathogens of mosquitoes.</title>
        <authorList>
            <consortium name="The Broad Institute Genomics Platform"/>
            <consortium name="The Broad Institute Genome Sequencing Center for Infectious Disease"/>
            <person name="Cuomo C.A."/>
            <person name="Sanscrainte N.D."/>
            <person name="Goldberg J.M."/>
            <person name="Heiman D."/>
            <person name="Young S."/>
            <person name="Zeng Q."/>
            <person name="Becnel J.J."/>
            <person name="Birren B.W."/>
        </authorList>
    </citation>
    <scope>NUCLEOTIDE SEQUENCE [LARGE SCALE GENOMIC DNA]</scope>
    <source>
        <strain evidence="3">USNM 41457</strain>
    </source>
</reference>
<feature type="transmembrane region" description="Helical" evidence="1">
    <location>
        <begin position="77"/>
        <end position="99"/>
    </location>
</feature>
<dbReference type="OMA" id="RFANEWV"/>
<evidence type="ECO:0000313" key="2">
    <source>
        <dbReference type="EMBL" id="EJW02611.1"/>
    </source>
</evidence>
<evidence type="ECO:0000313" key="3">
    <source>
        <dbReference type="Proteomes" id="UP000003163"/>
    </source>
</evidence>
<feature type="transmembrane region" description="Helical" evidence="1">
    <location>
        <begin position="130"/>
        <end position="148"/>
    </location>
</feature>
<evidence type="ECO:0008006" key="4">
    <source>
        <dbReference type="Google" id="ProtNLM"/>
    </source>
</evidence>
<reference evidence="2 3" key="1">
    <citation type="submission" date="2011-08" db="EMBL/GenBank/DDBJ databases">
        <authorList>
            <person name="Liu Z.J."/>
            <person name="Shi F.L."/>
            <person name="Lu J.Q."/>
            <person name="Li M."/>
            <person name="Wang Z.L."/>
        </authorList>
    </citation>
    <scope>NUCLEOTIDE SEQUENCE [LARGE SCALE GENOMIC DNA]</scope>
    <source>
        <strain evidence="2 3">USNM 41457</strain>
    </source>
</reference>
<organism evidence="2 3">
    <name type="scientific">Edhazardia aedis (strain USNM 41457)</name>
    <name type="common">Microsporidian parasite</name>
    <dbReference type="NCBI Taxonomy" id="1003232"/>
    <lineage>
        <taxon>Eukaryota</taxon>
        <taxon>Fungi</taxon>
        <taxon>Fungi incertae sedis</taxon>
        <taxon>Microsporidia</taxon>
        <taxon>Edhazardia</taxon>
    </lineage>
</organism>
<keyword evidence="1" id="KW-0812">Transmembrane</keyword>
<protein>
    <recommendedName>
        <fullName evidence="4">Protein PNS1</fullName>
    </recommendedName>
</protein>
<dbReference type="AlphaFoldDB" id="J9D4A2"/>
<dbReference type="VEuPathDB" id="MicrosporidiaDB:EDEG_00265"/>
<keyword evidence="3" id="KW-1185">Reference proteome</keyword>
<feature type="transmembrane region" description="Helical" evidence="1">
    <location>
        <begin position="222"/>
        <end position="239"/>
    </location>
</feature>
<feature type="transmembrane region" description="Helical" evidence="1">
    <location>
        <begin position="46"/>
        <end position="65"/>
    </location>
</feature>
<dbReference type="HOGENOM" id="CLU_602730_0_0_1"/>
<dbReference type="Proteomes" id="UP000003163">
    <property type="component" value="Unassembled WGS sequence"/>
</dbReference>
<comment type="caution">
    <text evidence="2">The sequence shown here is derived from an EMBL/GenBank/DDBJ whole genome shotgun (WGS) entry which is preliminary data.</text>
</comment>
<name>J9D4A2_EDHAE</name>
<keyword evidence="1" id="KW-1133">Transmembrane helix</keyword>
<feature type="transmembrane region" description="Helical" evidence="1">
    <location>
        <begin position="254"/>
        <end position="279"/>
    </location>
</feature>
<sequence length="454" mass="52129">MKRALFKNFYILQIIIETIKHKNYKKFTLIKKMKENVYKRYVNDKWALILFLVFTTVFNIYLSQIKPQVQLFQPVDVKMLSVGFAYTMLCSAIFLYIMLIAAQKAMIYLFLLAPIIKIFLLFLIKNPVFHVASTILGLLSCAYYFLAYRKNIKGSSHVVSAVATILYKRKLSIFAVSSCIILILYAQVQNASSNLHYNYKSFIGAYSLTSILLYWVFFTCVYWLRIFVSSIVALDVLMIDNSVNVPLESLKNTLYSMGTICFASLISAISFTAHCLESFIKYNKKNTNKNRKRNTHDRSIFVIFLTSLIAILHRVAISINYWTLPHVALHGKDYKTSVIESLKISGSRGTLLKSVLTFDPIVTVYSISCMFGYVFVVRKFSTDLAVKPDSLLFTENQFLFQIMLVFILLSVILSAFSDGIKSLLYVFDHDKNAVKNKFPKAYEIIETHVKTSNI</sequence>
<feature type="transmembrane region" description="Helical" evidence="1">
    <location>
        <begin position="398"/>
        <end position="416"/>
    </location>
</feature>
<dbReference type="InParanoid" id="J9D4A2"/>
<accession>J9D4A2</accession>
<dbReference type="OrthoDB" id="2196075at2759"/>
<proteinExistence type="predicted"/>
<gene>
    <name evidence="2" type="ORF">EDEG_00265</name>
</gene>
<dbReference type="EMBL" id="AFBI03000003">
    <property type="protein sequence ID" value="EJW02611.1"/>
    <property type="molecule type" value="Genomic_DNA"/>
</dbReference>
<feature type="transmembrane region" description="Helical" evidence="1">
    <location>
        <begin position="300"/>
        <end position="322"/>
    </location>
</feature>